<evidence type="ECO:0000313" key="2">
    <source>
        <dbReference type="Proteomes" id="UP001396334"/>
    </source>
</evidence>
<proteinExistence type="predicted"/>
<comment type="caution">
    <text evidence="1">The sequence shown here is derived from an EMBL/GenBank/DDBJ whole genome shotgun (WGS) entry which is preliminary data.</text>
</comment>
<dbReference type="Proteomes" id="UP001396334">
    <property type="component" value="Unassembled WGS sequence"/>
</dbReference>
<accession>A0ABR2QIV4</accession>
<organism evidence="1 2">
    <name type="scientific">Hibiscus sabdariffa</name>
    <name type="common">roselle</name>
    <dbReference type="NCBI Taxonomy" id="183260"/>
    <lineage>
        <taxon>Eukaryota</taxon>
        <taxon>Viridiplantae</taxon>
        <taxon>Streptophyta</taxon>
        <taxon>Embryophyta</taxon>
        <taxon>Tracheophyta</taxon>
        <taxon>Spermatophyta</taxon>
        <taxon>Magnoliopsida</taxon>
        <taxon>eudicotyledons</taxon>
        <taxon>Gunneridae</taxon>
        <taxon>Pentapetalae</taxon>
        <taxon>rosids</taxon>
        <taxon>malvids</taxon>
        <taxon>Malvales</taxon>
        <taxon>Malvaceae</taxon>
        <taxon>Malvoideae</taxon>
        <taxon>Hibiscus</taxon>
    </lineage>
</organism>
<sequence length="144" mass="16089">MQSSPVRSCVSKRRWSEALPLLKKRSEFSGVLFPQENTSSVNYDLRRGSSPEEETNTNVHRAIELPMASEPELPMAEKPMMLVAGVSELPMFGEPEVPVGTVSEEFSSCNDAIHNDTVDEAELLSDNQGNKLLSYQHLRQVKKI</sequence>
<dbReference type="EMBL" id="JBBPBN010000037">
    <property type="protein sequence ID" value="KAK9000617.1"/>
    <property type="molecule type" value="Genomic_DNA"/>
</dbReference>
<reference evidence="1 2" key="1">
    <citation type="journal article" date="2024" name="G3 (Bethesda)">
        <title>Genome assembly of Hibiscus sabdariffa L. provides insights into metabolisms of medicinal natural products.</title>
        <authorList>
            <person name="Kim T."/>
        </authorList>
    </citation>
    <scope>NUCLEOTIDE SEQUENCE [LARGE SCALE GENOMIC DNA]</scope>
    <source>
        <strain evidence="1">TK-2024</strain>
        <tissue evidence="1">Old leaves</tissue>
    </source>
</reference>
<protein>
    <submittedName>
        <fullName evidence="1">Uncharacterized protein</fullName>
    </submittedName>
</protein>
<gene>
    <name evidence="1" type="ORF">V6N11_081106</name>
</gene>
<name>A0ABR2QIV4_9ROSI</name>
<keyword evidence="2" id="KW-1185">Reference proteome</keyword>
<evidence type="ECO:0000313" key="1">
    <source>
        <dbReference type="EMBL" id="KAK9000617.1"/>
    </source>
</evidence>